<comment type="caution">
    <text evidence="2">The sequence shown here is derived from an EMBL/GenBank/DDBJ whole genome shotgun (WGS) entry which is preliminary data.</text>
</comment>
<sequence length="971" mass="106977">MSIRHLVKTPKKLIEVALPLDAINVASAREKSIRHGHPSTLHLWWARRPLATARAVIFGQMVNDPSWKWELEHPEEIPPNNLKASWAKSRKRLFTIIEELVRWENTTNEEVLEKARAEIRRSWQETCELNADHPQAAELFNPGKLPAFHDPFAGGGALPLEAQRLGLDAHASDLNPVAVLINKAMIEIPTTFAGRGPVNPKARLSRDLVGQEWKAARGLAKDVGYYGQWMRDEAQKRIGHLYPPVEITAKMAEERPDLKALVGQKLTVIAWLWARTVKSPNPAFRHVDVPLASTFILSSKAGKEAFIEPVIGQDRYHFTVKLGVPKDAESVKRGTKSGGSHSPFLCLLSGAPMPFEYLRKESRAGRMGARLMAIVAEGKRGRVYFSPTKEIEAVALSPIPEWRPEVEICHWPGRTNVVEYGLTRFGDLFTARQLVALTTFSDLVQEAREQIKKDALAAGLDDDGRALCVGGSGATSYADAVAVYLAFLVSQVANHSSSVCGWNSANTQMRSVFARQAIPMVWDYAESNPLCDSSGSFSNLFERQVKGFEALGYGTIGIAAQADANTQTASVAKLVSTDPPYYDNIEYADLSDFFYVWLRRSLKNSFPELFVTMAVPKAAELVANPYRHGGKEKAEKFFLEGMTQSMHRLAEQAHPVLPVTIYYAFKQSEVDSDEGTSSAGWDTFLDALIRAGFAVSGTWPVRTEKEGRVIGNDSNALASSIVVVCRPRLADAGTISRRAFLRELNQLLPEALDEMTKGAGDDRSPVAPVDLSQAIIGPGMAVFSKYAAVLEADGTPMSVRTALQLINRFLAEDDFDHDTQFCLHWFEQHGWSDGKFGDADTLARAKGTSVEGVKQAGVLFASGGVVRLLKWADYPDEWKPETETRLPVWEALHQLIRTFKADGESGAGKVLGAIQDKGEAVRQLAYRLHTLCERAGRAEDARAYNEIITSWSAIESAAAAAPKLKQGSLFA</sequence>
<dbReference type="EMBL" id="JAHOPB010000002">
    <property type="protein sequence ID" value="MBU8875874.1"/>
    <property type="molecule type" value="Genomic_DNA"/>
</dbReference>
<evidence type="ECO:0000313" key="2">
    <source>
        <dbReference type="EMBL" id="MBU8875874.1"/>
    </source>
</evidence>
<organism evidence="2 3">
    <name type="scientific">Reyranella humidisoli</name>
    <dbReference type="NCBI Taxonomy" id="2849149"/>
    <lineage>
        <taxon>Bacteria</taxon>
        <taxon>Pseudomonadati</taxon>
        <taxon>Pseudomonadota</taxon>
        <taxon>Alphaproteobacteria</taxon>
        <taxon>Hyphomicrobiales</taxon>
        <taxon>Reyranellaceae</taxon>
        <taxon>Reyranella</taxon>
    </lineage>
</organism>
<keyword evidence="3" id="KW-1185">Reference proteome</keyword>
<gene>
    <name evidence="2" type="ORF">KQ910_19030</name>
</gene>
<dbReference type="RefSeq" id="WP_216964240.1">
    <property type="nucleotide sequence ID" value="NZ_JAHOPB010000002.1"/>
</dbReference>
<reference evidence="2 3" key="1">
    <citation type="submission" date="2021-06" db="EMBL/GenBank/DDBJ databases">
        <authorList>
            <person name="Lee D.H."/>
        </authorList>
    </citation>
    <scope>NUCLEOTIDE SEQUENCE [LARGE SCALE GENOMIC DNA]</scope>
    <source>
        <strain evidence="2 3">MMS21-HV4-11</strain>
    </source>
</reference>
<evidence type="ECO:0000259" key="1">
    <source>
        <dbReference type="Pfam" id="PF06634"/>
    </source>
</evidence>
<feature type="domain" description="DUF1156" evidence="1">
    <location>
        <begin position="17"/>
        <end position="95"/>
    </location>
</feature>
<dbReference type="Proteomes" id="UP000727907">
    <property type="component" value="Unassembled WGS sequence"/>
</dbReference>
<dbReference type="Pfam" id="PF06634">
    <property type="entry name" value="DUF1156"/>
    <property type="match status" value="1"/>
</dbReference>
<name>A0ABS6IMQ2_9HYPH</name>
<accession>A0ABS6IMQ2</accession>
<evidence type="ECO:0000313" key="3">
    <source>
        <dbReference type="Proteomes" id="UP000727907"/>
    </source>
</evidence>
<protein>
    <submittedName>
        <fullName evidence="2">DUF1156 domain-containing protein</fullName>
    </submittedName>
</protein>
<proteinExistence type="predicted"/>
<dbReference type="InterPro" id="IPR009537">
    <property type="entry name" value="DUF1156"/>
</dbReference>